<dbReference type="InterPro" id="IPR038592">
    <property type="entry name" value="CheD-like_sf"/>
</dbReference>
<dbReference type="HAMAP" id="MF_01440">
    <property type="entry name" value="CheD"/>
    <property type="match status" value="1"/>
</dbReference>
<gene>
    <name evidence="3" type="primary">cheD</name>
    <name evidence="5" type="ORF">JFN93_00345</name>
</gene>
<proteinExistence type="inferred from homology"/>
<evidence type="ECO:0000256" key="4">
    <source>
        <dbReference type="SAM" id="Phobius"/>
    </source>
</evidence>
<evidence type="ECO:0000256" key="3">
    <source>
        <dbReference type="HAMAP-Rule" id="MF_01440"/>
    </source>
</evidence>
<dbReference type="EC" id="3.5.1.44" evidence="3"/>
<accession>A0A8J7LXG9</accession>
<dbReference type="Gene3D" id="3.30.1330.200">
    <property type="match status" value="1"/>
</dbReference>
<keyword evidence="6" id="KW-1185">Reference proteome</keyword>
<dbReference type="Proteomes" id="UP000636888">
    <property type="component" value="Unassembled WGS sequence"/>
</dbReference>
<name>A0A8J7LXG9_9BACT</name>
<keyword evidence="4" id="KW-0812">Transmembrane</keyword>
<reference evidence="5" key="1">
    <citation type="submission" date="2020-12" db="EMBL/GenBank/DDBJ databases">
        <title>Geomonas sp. Red875, isolated from river sediment.</title>
        <authorList>
            <person name="Xu Z."/>
            <person name="Zhang Z."/>
            <person name="Masuda Y."/>
            <person name="Itoh H."/>
            <person name="Senoo K."/>
        </authorList>
    </citation>
    <scope>NUCLEOTIDE SEQUENCE</scope>
    <source>
        <strain evidence="5">Red875</strain>
    </source>
</reference>
<dbReference type="PANTHER" id="PTHR35147">
    <property type="entry name" value="CHEMORECEPTOR GLUTAMINE DEAMIDASE CHED-RELATED"/>
    <property type="match status" value="1"/>
</dbReference>
<dbReference type="SUPFAM" id="SSF64438">
    <property type="entry name" value="CNF1/YfiH-like putative cysteine hydrolases"/>
    <property type="match status" value="1"/>
</dbReference>
<evidence type="ECO:0000313" key="6">
    <source>
        <dbReference type="Proteomes" id="UP000636888"/>
    </source>
</evidence>
<dbReference type="InterPro" id="IPR011324">
    <property type="entry name" value="Cytotoxic_necrot_fac-like_cat"/>
</dbReference>
<comment type="similarity">
    <text evidence="3">Belongs to the CheD family.</text>
</comment>
<keyword evidence="1 3" id="KW-0145">Chemotaxis</keyword>
<protein>
    <recommendedName>
        <fullName evidence="3">Probable chemoreceptor glutamine deamidase CheD</fullName>
        <ecNumber evidence="3">3.5.1.44</ecNumber>
    </recommendedName>
</protein>
<keyword evidence="4" id="KW-1133">Transmembrane helix</keyword>
<evidence type="ECO:0000256" key="1">
    <source>
        <dbReference type="ARBA" id="ARBA00022500"/>
    </source>
</evidence>
<dbReference type="PROSITE" id="PS51257">
    <property type="entry name" value="PROKAR_LIPOPROTEIN"/>
    <property type="match status" value="1"/>
</dbReference>
<feature type="transmembrane region" description="Helical" evidence="4">
    <location>
        <begin position="15"/>
        <end position="37"/>
    </location>
</feature>
<dbReference type="RefSeq" id="WP_199381990.1">
    <property type="nucleotide sequence ID" value="NZ_JAEMHM010000001.1"/>
</dbReference>
<comment type="catalytic activity">
    <reaction evidence="3">
        <text>L-glutaminyl-[protein] + H2O = L-glutamyl-[protein] + NH4(+)</text>
        <dbReference type="Rhea" id="RHEA:16441"/>
        <dbReference type="Rhea" id="RHEA-COMP:10207"/>
        <dbReference type="Rhea" id="RHEA-COMP:10208"/>
        <dbReference type="ChEBI" id="CHEBI:15377"/>
        <dbReference type="ChEBI" id="CHEBI:28938"/>
        <dbReference type="ChEBI" id="CHEBI:29973"/>
        <dbReference type="ChEBI" id="CHEBI:30011"/>
        <dbReference type="EC" id="3.5.1.44"/>
    </reaction>
</comment>
<evidence type="ECO:0000313" key="5">
    <source>
        <dbReference type="EMBL" id="MBJ6723142.1"/>
    </source>
</evidence>
<dbReference type="Pfam" id="PF03975">
    <property type="entry name" value="CheD"/>
    <property type="match status" value="1"/>
</dbReference>
<dbReference type="AlphaFoldDB" id="A0A8J7LXG9"/>
<organism evidence="5 6">
    <name type="scientific">Geomesophilobacter sediminis</name>
    <dbReference type="NCBI Taxonomy" id="2798584"/>
    <lineage>
        <taxon>Bacteria</taxon>
        <taxon>Pseudomonadati</taxon>
        <taxon>Thermodesulfobacteriota</taxon>
        <taxon>Desulfuromonadia</taxon>
        <taxon>Geobacterales</taxon>
        <taxon>Geobacteraceae</taxon>
        <taxon>Geomesophilobacter</taxon>
    </lineage>
</organism>
<dbReference type="InterPro" id="IPR005659">
    <property type="entry name" value="Chemorcpt_Glu_NH3ase_CheD"/>
</dbReference>
<dbReference type="PANTHER" id="PTHR35147:SF1">
    <property type="entry name" value="CHEMORECEPTOR GLUTAMINE DEAMIDASE CHED-RELATED"/>
    <property type="match status" value="1"/>
</dbReference>
<keyword evidence="2 3" id="KW-0378">Hydrolase</keyword>
<comment type="function">
    <text evidence="3">Probably deamidates glutamine residues to glutamate on methyl-accepting chemotaxis receptors (MCPs), playing an important role in chemotaxis.</text>
</comment>
<dbReference type="GO" id="GO:0006935">
    <property type="term" value="P:chemotaxis"/>
    <property type="evidence" value="ECO:0007669"/>
    <property type="project" value="UniProtKB-UniRule"/>
</dbReference>
<dbReference type="CDD" id="cd16352">
    <property type="entry name" value="CheD"/>
    <property type="match status" value="1"/>
</dbReference>
<dbReference type="EMBL" id="JAEMHM010000001">
    <property type="protein sequence ID" value="MBJ6723142.1"/>
    <property type="molecule type" value="Genomic_DNA"/>
</dbReference>
<keyword evidence="4" id="KW-0472">Membrane</keyword>
<evidence type="ECO:0000256" key="2">
    <source>
        <dbReference type="ARBA" id="ARBA00022801"/>
    </source>
</evidence>
<comment type="caution">
    <text evidence="5">The sequence shown here is derived from an EMBL/GenBank/DDBJ whole genome shotgun (WGS) entry which is preliminary data.</text>
</comment>
<sequence>MSRPPLTVFLKPGELYFSAQPAVVSTLLGSCVAVTMFSRRKRIGAICHALLPSCRGEERCGERDELGGKYVECCVPMMLQELETRGVTRREIEAKVFGGADMFSVSVGGRAGVGTQNADIALKLLQEAGIRVVSQDLGGTSGRKLFFHTHTGEVFLKTLSKT</sequence>
<dbReference type="GO" id="GO:0050568">
    <property type="term" value="F:protein-glutamine glutaminase activity"/>
    <property type="evidence" value="ECO:0007669"/>
    <property type="project" value="UniProtKB-UniRule"/>
</dbReference>